<gene>
    <name evidence="1" type="ORF">H6H03_39685</name>
</gene>
<organism evidence="1 2">
    <name type="scientific">Nostoc paludosum FACHB-159</name>
    <dbReference type="NCBI Taxonomy" id="2692908"/>
    <lineage>
        <taxon>Bacteria</taxon>
        <taxon>Bacillati</taxon>
        <taxon>Cyanobacteriota</taxon>
        <taxon>Cyanophyceae</taxon>
        <taxon>Nostocales</taxon>
        <taxon>Nostocaceae</taxon>
        <taxon>Nostoc</taxon>
    </lineage>
</organism>
<reference evidence="1 2" key="1">
    <citation type="journal article" date="2020" name="ISME J.">
        <title>Comparative genomics reveals insights into cyanobacterial evolution and habitat adaptation.</title>
        <authorList>
            <person name="Chen M.Y."/>
            <person name="Teng W.K."/>
            <person name="Zhao L."/>
            <person name="Hu C.X."/>
            <person name="Zhou Y.K."/>
            <person name="Han B.P."/>
            <person name="Song L.R."/>
            <person name="Shu W.S."/>
        </authorList>
    </citation>
    <scope>NUCLEOTIDE SEQUENCE [LARGE SCALE GENOMIC DNA]</scope>
    <source>
        <strain evidence="1 2">FACHB-159</strain>
    </source>
</reference>
<keyword evidence="2" id="KW-1185">Reference proteome</keyword>
<accession>A0ABR8KMY4</accession>
<evidence type="ECO:0000313" key="2">
    <source>
        <dbReference type="Proteomes" id="UP000637383"/>
    </source>
</evidence>
<evidence type="ECO:0000313" key="1">
    <source>
        <dbReference type="EMBL" id="MBD2739884.1"/>
    </source>
</evidence>
<dbReference type="EMBL" id="JACJTU010000133">
    <property type="protein sequence ID" value="MBD2739884.1"/>
    <property type="molecule type" value="Genomic_DNA"/>
</dbReference>
<protein>
    <submittedName>
        <fullName evidence="1">Uncharacterized protein</fullName>
    </submittedName>
</protein>
<dbReference type="Proteomes" id="UP000637383">
    <property type="component" value="Unassembled WGS sequence"/>
</dbReference>
<sequence>MNALWIPTTFVRKKQRRSLWSGQLSDRLSLFIKEYYYEPNNTNTASPPD</sequence>
<name>A0ABR8KMY4_9NOSO</name>
<comment type="caution">
    <text evidence="1">The sequence shown here is derived from an EMBL/GenBank/DDBJ whole genome shotgun (WGS) entry which is preliminary data.</text>
</comment>
<dbReference type="RefSeq" id="WP_190960354.1">
    <property type="nucleotide sequence ID" value="NZ_JACJTU010000133.1"/>
</dbReference>
<proteinExistence type="predicted"/>